<dbReference type="Gene3D" id="3.30.70.1430">
    <property type="entry name" value="Multidrug efflux transporter AcrB pore domain"/>
    <property type="match status" value="2"/>
</dbReference>
<evidence type="ECO:0000313" key="2">
    <source>
        <dbReference type="EMBL" id="ADK85547.1"/>
    </source>
</evidence>
<feature type="transmembrane region" description="Helical" evidence="1">
    <location>
        <begin position="925"/>
        <end position="948"/>
    </location>
</feature>
<dbReference type="Gene3D" id="1.20.1640.10">
    <property type="entry name" value="Multidrug efflux transporter AcrB transmembrane domain"/>
    <property type="match status" value="2"/>
</dbReference>
<feature type="transmembrane region" description="Helical" evidence="1">
    <location>
        <begin position="899"/>
        <end position="919"/>
    </location>
</feature>
<keyword evidence="1" id="KW-1133">Transmembrane helix</keyword>
<dbReference type="PANTHER" id="PTHR32063:SF33">
    <property type="entry name" value="RND SUPERFAMILY EFFLUX PUMP PERMEASE COMPONENT"/>
    <property type="match status" value="1"/>
</dbReference>
<feature type="transmembrane region" description="Helical" evidence="1">
    <location>
        <begin position="12"/>
        <end position="33"/>
    </location>
</feature>
<sequence length="1051" mass="115131">MNKAIAWFAENHVAANLMMWFVIVAGLVTAFNIKLEIFPEQSLDIVTVTVEYPGASPAEVEEGVVRRIEEKIAGVEGVKRIDSSAREGMATIKIEVMQGWEVQKLLDDIKSEVDRITTLPNEAEKPTISEVTQRTEVIWVAVHGHAPEASIKKLAEEIKDDLTNLPGITQAEFMGVRTGRIYIEVPEEALRRYGLTLSKVSQLVAEHALDLPAGAIKTKAGEVLVRAKGRKYTAAEYHDVPILTNPDGSKLTLGQIAQIKEGFQDDVESEFRFQGEHAAMVRVYRVAEQNALDVANTVKDYVAQKQSALPAGIGVDTLSDRSKILKDRLELLTRNMLMGLVLVAVLLGMFLQLRLAFWVTLGIPVSFLAAIWALPYFDVSINMISLFAFILVLGIVVDDAIVVGEHVFTLRERGLPPLQAAVEGATAIGRPVVFSVLTTVAAFWPLVQASGSLGKVMRNIPIVVILVLMASLVESLFVLPSHLAHAKLKTGPEAKEKRSARFLRWVIDGPYKKTLTIGLRWRYAVVAAGVGLLLLALGTVAGGWIKFTLFPKVESDFLQVAVIMPTGTPAAETVAVVARLEEAVRQTLAEFDAKRPEGSKPLLKYSMSYIGGQFSTRHGSAISGEAGGHLAQIWVELIGSEERDVGAFEIINRWRQKVGQLPGVESLTFSAEMFSAGTPVELHLSAPDEETLILASEELKAKLATYNGVFDIDDSFLPGKAEMQLGLKPSAKPLGLTLSELARQVRAAFYGAESLRLQRDQDEVRVMVRYPDNERRSLINIESMRIRLSDGTEVPFSQVAEVTMKQGYTTIERAQRRRVIKVFADVDEKTANASELRRWLEKDVLPQLQVQFPGLRYTTEGEGREEQESIADLQRSMIIALFVIYALLAIPFRSFSQPIIVMAAIPFGLVGAIGGHLLMGLDLSMLSLFGMVGLTGVVVNDSLVLIDAANGLRAQGKSALEAISEAGPLRFRAIILTSLTTFFGLAPMIAERSMQAQFLVPMAVSLGFGVMFATFITLLLIPCGYMILEDAQNGLARLKQRLGLSQAADQH</sequence>
<dbReference type="Proteomes" id="UP000009047">
    <property type="component" value="Chromosome"/>
</dbReference>
<dbReference type="GO" id="GO:0042910">
    <property type="term" value="F:xenobiotic transmembrane transporter activity"/>
    <property type="evidence" value="ECO:0007669"/>
    <property type="project" value="TreeGrafter"/>
</dbReference>
<protein>
    <submittedName>
        <fullName evidence="2">Acriflavin resistance protein</fullName>
    </submittedName>
</protein>
<feature type="transmembrane region" description="Helical" evidence="1">
    <location>
        <begin position="331"/>
        <end position="351"/>
    </location>
</feature>
<dbReference type="RefSeq" id="WP_013258988.1">
    <property type="nucleotide sequence ID" value="NC_014365.1"/>
</dbReference>
<feature type="transmembrane region" description="Helical" evidence="1">
    <location>
        <begin position="1002"/>
        <end position="1028"/>
    </location>
</feature>
<dbReference type="Pfam" id="PF00873">
    <property type="entry name" value="ACR_tran"/>
    <property type="match status" value="1"/>
</dbReference>
<dbReference type="PANTHER" id="PTHR32063">
    <property type="match status" value="1"/>
</dbReference>
<gene>
    <name evidence="2" type="ordered locus">Deba_2183</name>
</gene>
<feature type="transmembrane region" description="Helical" evidence="1">
    <location>
        <begin position="873"/>
        <end position="892"/>
    </location>
</feature>
<feature type="transmembrane region" description="Helical" evidence="1">
    <location>
        <begin position="969"/>
        <end position="990"/>
    </location>
</feature>
<dbReference type="GO" id="GO:0005886">
    <property type="term" value="C:plasma membrane"/>
    <property type="evidence" value="ECO:0007669"/>
    <property type="project" value="TreeGrafter"/>
</dbReference>
<feature type="transmembrane region" description="Helical" evidence="1">
    <location>
        <begin position="428"/>
        <end position="447"/>
    </location>
</feature>
<proteinExistence type="predicted"/>
<evidence type="ECO:0000313" key="3">
    <source>
        <dbReference type="Proteomes" id="UP000009047"/>
    </source>
</evidence>
<keyword evidence="3" id="KW-1185">Reference proteome</keyword>
<accession>E1QJ04</accession>
<dbReference type="InterPro" id="IPR001036">
    <property type="entry name" value="Acrflvin-R"/>
</dbReference>
<dbReference type="PRINTS" id="PR00702">
    <property type="entry name" value="ACRIFLAVINRP"/>
</dbReference>
<organism evidence="2 3">
    <name type="scientific">Desulfarculus baarsii (strain ATCC 33931 / DSM 2075 / LMG 7858 / VKM B-1802 / 2st14)</name>
    <dbReference type="NCBI Taxonomy" id="644282"/>
    <lineage>
        <taxon>Bacteria</taxon>
        <taxon>Pseudomonadati</taxon>
        <taxon>Thermodesulfobacteriota</taxon>
        <taxon>Desulfarculia</taxon>
        <taxon>Desulfarculales</taxon>
        <taxon>Desulfarculaceae</taxon>
        <taxon>Desulfarculus</taxon>
    </lineage>
</organism>
<reference evidence="2 3" key="1">
    <citation type="journal article" date="2010" name="Stand. Genomic Sci.">
        <title>Complete genome sequence of Desulfarculus baarsii type strain (2st14).</title>
        <authorList>
            <person name="Sun H."/>
            <person name="Spring S."/>
            <person name="Lapidus A."/>
            <person name="Davenport K."/>
            <person name="Del Rio T.G."/>
            <person name="Tice H."/>
            <person name="Nolan M."/>
            <person name="Copeland A."/>
            <person name="Cheng J.F."/>
            <person name="Lucas S."/>
            <person name="Tapia R."/>
            <person name="Goodwin L."/>
            <person name="Pitluck S."/>
            <person name="Ivanova N."/>
            <person name="Pagani I."/>
            <person name="Mavromatis K."/>
            <person name="Ovchinnikova G."/>
            <person name="Pati A."/>
            <person name="Chen A."/>
            <person name="Palaniappan K."/>
            <person name="Hauser L."/>
            <person name="Chang Y.J."/>
            <person name="Jeffries C.D."/>
            <person name="Detter J.C."/>
            <person name="Han C."/>
            <person name="Rohde M."/>
            <person name="Brambilla E."/>
            <person name="Goker M."/>
            <person name="Woyke T."/>
            <person name="Bristow J."/>
            <person name="Eisen J.A."/>
            <person name="Markowitz V."/>
            <person name="Hugenholtz P."/>
            <person name="Kyrpides N.C."/>
            <person name="Klenk H.P."/>
            <person name="Land M."/>
        </authorList>
    </citation>
    <scope>NUCLEOTIDE SEQUENCE [LARGE SCALE GENOMIC DNA]</scope>
    <source>
        <strain evidence="3">ATCC 33931 / DSM 2075 / LMG 7858 / VKM B-1802 / 2st14</strain>
    </source>
</reference>
<dbReference type="Gene3D" id="3.30.70.1440">
    <property type="entry name" value="Multidrug efflux transporter AcrB pore domain"/>
    <property type="match status" value="1"/>
</dbReference>
<dbReference type="Gene3D" id="3.30.2090.10">
    <property type="entry name" value="Multidrug efflux transporter AcrB TolC docking domain, DN and DC subdomains"/>
    <property type="match status" value="2"/>
</dbReference>
<dbReference type="OrthoDB" id="9806532at2"/>
<dbReference type="SUPFAM" id="SSF82714">
    <property type="entry name" value="Multidrug efflux transporter AcrB TolC docking domain, DN and DC subdomains"/>
    <property type="match status" value="2"/>
</dbReference>
<dbReference type="KEGG" id="dbr:Deba_2183"/>
<dbReference type="InterPro" id="IPR027463">
    <property type="entry name" value="AcrB_DN_DC_subdom"/>
</dbReference>
<feature type="transmembrane region" description="Helical" evidence="1">
    <location>
        <begin position="357"/>
        <end position="377"/>
    </location>
</feature>
<dbReference type="SUPFAM" id="SSF82866">
    <property type="entry name" value="Multidrug efflux transporter AcrB transmembrane domain"/>
    <property type="match status" value="2"/>
</dbReference>
<evidence type="ECO:0000256" key="1">
    <source>
        <dbReference type="SAM" id="Phobius"/>
    </source>
</evidence>
<dbReference type="STRING" id="644282.Deba_2183"/>
<dbReference type="HOGENOM" id="CLU_002755_1_2_7"/>
<feature type="transmembrane region" description="Helical" evidence="1">
    <location>
        <begin position="384"/>
        <end position="408"/>
    </location>
</feature>
<name>E1QJ04_DESB2</name>
<dbReference type="Gene3D" id="3.30.70.1320">
    <property type="entry name" value="Multidrug efflux transporter AcrB pore domain like"/>
    <property type="match status" value="1"/>
</dbReference>
<feature type="transmembrane region" description="Helical" evidence="1">
    <location>
        <begin position="521"/>
        <end position="545"/>
    </location>
</feature>
<dbReference type="AlphaFoldDB" id="E1QJ04"/>
<keyword evidence="1" id="KW-0472">Membrane</keyword>
<dbReference type="SUPFAM" id="SSF82693">
    <property type="entry name" value="Multidrug efflux transporter AcrB pore domain, PN1, PN2, PC1 and PC2 subdomains"/>
    <property type="match status" value="3"/>
</dbReference>
<dbReference type="eggNOG" id="COG0841">
    <property type="taxonomic scope" value="Bacteria"/>
</dbReference>
<keyword evidence="1" id="KW-0812">Transmembrane</keyword>
<feature type="transmembrane region" description="Helical" evidence="1">
    <location>
        <begin position="459"/>
        <end position="479"/>
    </location>
</feature>
<dbReference type="EMBL" id="CP002085">
    <property type="protein sequence ID" value="ADK85547.1"/>
    <property type="molecule type" value="Genomic_DNA"/>
</dbReference>